<accession>A0AA41V677</accession>
<sequence>MLMIMRMSWWRRKRRRLVFLILCSPFLIPLLCFTFPWLCVIHLCCKRFNYTKIDHENGTIQEINPTSIPINDDEGEESQGEGRLLQRYLEDQLDLVVRSLYHDCVNGGDDGEHEEDDVSFSCVVDVSVVPPDHHQSQSTPLLS</sequence>
<dbReference type="PANTHER" id="PTHR36322">
    <property type="entry name" value="TRANSMEMBRANE PROTEIN"/>
    <property type="match status" value="1"/>
</dbReference>
<gene>
    <name evidence="1" type="ORF">MKW94_006164</name>
</gene>
<organism evidence="1 2">
    <name type="scientific">Papaver nudicaule</name>
    <name type="common">Iceland poppy</name>
    <dbReference type="NCBI Taxonomy" id="74823"/>
    <lineage>
        <taxon>Eukaryota</taxon>
        <taxon>Viridiplantae</taxon>
        <taxon>Streptophyta</taxon>
        <taxon>Embryophyta</taxon>
        <taxon>Tracheophyta</taxon>
        <taxon>Spermatophyta</taxon>
        <taxon>Magnoliopsida</taxon>
        <taxon>Ranunculales</taxon>
        <taxon>Papaveraceae</taxon>
        <taxon>Papaveroideae</taxon>
        <taxon>Papaver</taxon>
    </lineage>
</organism>
<evidence type="ECO:0008006" key="3">
    <source>
        <dbReference type="Google" id="ProtNLM"/>
    </source>
</evidence>
<evidence type="ECO:0000313" key="2">
    <source>
        <dbReference type="Proteomes" id="UP001177140"/>
    </source>
</evidence>
<protein>
    <recommendedName>
        <fullName evidence="3">Transmembrane protein</fullName>
    </recommendedName>
</protein>
<proteinExistence type="predicted"/>
<evidence type="ECO:0000313" key="1">
    <source>
        <dbReference type="EMBL" id="MCL7033617.1"/>
    </source>
</evidence>
<dbReference type="EMBL" id="JAJJMA010136591">
    <property type="protein sequence ID" value="MCL7033617.1"/>
    <property type="molecule type" value="Genomic_DNA"/>
</dbReference>
<dbReference type="Proteomes" id="UP001177140">
    <property type="component" value="Unassembled WGS sequence"/>
</dbReference>
<dbReference type="PANTHER" id="PTHR36322:SF3">
    <property type="entry name" value="TRANSMEMBRANE PROTEIN"/>
    <property type="match status" value="1"/>
</dbReference>
<comment type="caution">
    <text evidence="1">The sequence shown here is derived from an EMBL/GenBank/DDBJ whole genome shotgun (WGS) entry which is preliminary data.</text>
</comment>
<dbReference type="AlphaFoldDB" id="A0AA41V677"/>
<reference evidence="1" key="1">
    <citation type="submission" date="2022-03" db="EMBL/GenBank/DDBJ databases">
        <title>A functionally conserved STORR gene fusion in Papaver species that diverged 16.8 million years ago.</title>
        <authorList>
            <person name="Catania T."/>
        </authorList>
    </citation>
    <scope>NUCLEOTIDE SEQUENCE</scope>
    <source>
        <strain evidence="1">S-191538</strain>
    </source>
</reference>
<name>A0AA41V677_PAPNU</name>
<keyword evidence="2" id="KW-1185">Reference proteome</keyword>